<dbReference type="InterPro" id="IPR017138">
    <property type="entry name" value="Asp_Glu_LeuTrfase"/>
</dbReference>
<evidence type="ECO:0000259" key="6">
    <source>
        <dbReference type="Pfam" id="PF04377"/>
    </source>
</evidence>
<dbReference type="SUPFAM" id="SSF55729">
    <property type="entry name" value="Acyl-CoA N-acyltransferases (Nat)"/>
    <property type="match status" value="1"/>
</dbReference>
<dbReference type="EC" id="2.3.2.29" evidence="4"/>
<dbReference type="PANTHER" id="PTHR21367">
    <property type="entry name" value="ARGININE-TRNA-PROTEIN TRANSFERASE 1"/>
    <property type="match status" value="1"/>
</dbReference>
<comment type="subcellular location">
    <subcellularLocation>
        <location evidence="4">Cytoplasm</location>
    </subcellularLocation>
</comment>
<dbReference type="PIRSF" id="PIRSF037208">
    <property type="entry name" value="ATE_pro_prd"/>
    <property type="match status" value="1"/>
</dbReference>
<dbReference type="HAMAP" id="MF_00689">
    <property type="entry name" value="Bpt"/>
    <property type="match status" value="1"/>
</dbReference>
<reference evidence="7 8" key="1">
    <citation type="submission" date="2015-07" db="EMBL/GenBank/DDBJ databases">
        <authorList>
            <person name="Noorani M."/>
        </authorList>
    </citation>
    <scope>NUCLEOTIDE SEQUENCE [LARGE SCALE GENOMIC DNA]</scope>
    <source>
        <strain evidence="7 8">CECT 5088</strain>
    </source>
</reference>
<dbReference type="InterPro" id="IPR007472">
    <property type="entry name" value="N-end_Aminoacyl_Trfase_C"/>
</dbReference>
<keyword evidence="2 4" id="KW-0808">Transferase</keyword>
<dbReference type="Pfam" id="PF04376">
    <property type="entry name" value="ATE_N"/>
    <property type="match status" value="1"/>
</dbReference>
<dbReference type="InterPro" id="IPR016181">
    <property type="entry name" value="Acyl_CoA_acyltransferase"/>
</dbReference>
<dbReference type="GO" id="GO:0005737">
    <property type="term" value="C:cytoplasm"/>
    <property type="evidence" value="ECO:0007669"/>
    <property type="project" value="UniProtKB-SubCell"/>
</dbReference>
<dbReference type="NCBIfam" id="NF002343">
    <property type="entry name" value="PRK01305.1-4"/>
    <property type="match status" value="1"/>
</dbReference>
<feature type="domain" description="N-end rule aminoacyl transferase C-terminal" evidence="6">
    <location>
        <begin position="107"/>
        <end position="236"/>
    </location>
</feature>
<evidence type="ECO:0000256" key="1">
    <source>
        <dbReference type="ARBA" id="ARBA00022490"/>
    </source>
</evidence>
<dbReference type="InterPro" id="IPR030700">
    <property type="entry name" value="N-end_Aminoacyl_Trfase"/>
</dbReference>
<evidence type="ECO:0000313" key="7">
    <source>
        <dbReference type="EMBL" id="CTQ32984.1"/>
    </source>
</evidence>
<dbReference type="RefSeq" id="WP_055682440.1">
    <property type="nucleotide sequence ID" value="NZ_CANMUL010000005.1"/>
</dbReference>
<dbReference type="PANTHER" id="PTHR21367:SF1">
    <property type="entry name" value="ARGINYL-TRNA--PROTEIN TRANSFERASE 1"/>
    <property type="match status" value="1"/>
</dbReference>
<dbReference type="Pfam" id="PF04377">
    <property type="entry name" value="ATE_C"/>
    <property type="match status" value="1"/>
</dbReference>
<proteinExistence type="inferred from homology"/>
<dbReference type="GO" id="GO:0008914">
    <property type="term" value="F:leucyl-tRNA--protein transferase activity"/>
    <property type="evidence" value="ECO:0007669"/>
    <property type="project" value="UniProtKB-UniRule"/>
</dbReference>
<evidence type="ECO:0000259" key="5">
    <source>
        <dbReference type="Pfam" id="PF04376"/>
    </source>
</evidence>
<evidence type="ECO:0000256" key="4">
    <source>
        <dbReference type="HAMAP-Rule" id="MF_00689"/>
    </source>
</evidence>
<comment type="catalytic activity">
    <reaction evidence="4">
        <text>N-terminal L-glutamyl-[protein] + L-leucyl-tRNA(Leu) = N-terminal L-leucyl-L-glutamyl-[protein] + tRNA(Leu) + H(+)</text>
        <dbReference type="Rhea" id="RHEA:50412"/>
        <dbReference type="Rhea" id="RHEA-COMP:9613"/>
        <dbReference type="Rhea" id="RHEA-COMP:9622"/>
        <dbReference type="Rhea" id="RHEA-COMP:12664"/>
        <dbReference type="Rhea" id="RHEA-COMP:12668"/>
        <dbReference type="ChEBI" id="CHEBI:15378"/>
        <dbReference type="ChEBI" id="CHEBI:64721"/>
        <dbReference type="ChEBI" id="CHEBI:78442"/>
        <dbReference type="ChEBI" id="CHEBI:78494"/>
        <dbReference type="ChEBI" id="CHEBI:133041"/>
        <dbReference type="EC" id="2.3.2.29"/>
    </reaction>
</comment>
<organism evidence="7 8">
    <name type="scientific">Jannaschia rubra</name>
    <dbReference type="NCBI Taxonomy" id="282197"/>
    <lineage>
        <taxon>Bacteria</taxon>
        <taxon>Pseudomonadati</taxon>
        <taxon>Pseudomonadota</taxon>
        <taxon>Alphaproteobacteria</taxon>
        <taxon>Rhodobacterales</taxon>
        <taxon>Roseobacteraceae</taxon>
        <taxon>Jannaschia</taxon>
    </lineage>
</organism>
<dbReference type="GO" id="GO:0071596">
    <property type="term" value="P:ubiquitin-dependent protein catabolic process via the N-end rule pathway"/>
    <property type="evidence" value="ECO:0007669"/>
    <property type="project" value="InterPro"/>
</dbReference>
<sequence length="276" mass="31309">MRHSLPLTPQFYVTAPQSCPYIDGRRERKLFTALQGSGATALNDKLSKQGFRRSQNVLYRPSCADCTACLSARIRVSDFRPTRSQRKTLARNRHIRREVTSPWATEEQYALFRRYLSARHAEGGMADMDIFEFAAMIEETPVRTRVIEYWDDRPAVDGGDPALRAVCLTDVLDDGLSMVYSFYDPDRLPDSLGTQIILDHVDIAREAGLPFVYLGYWVPGSPKMGYKAQFSALEIFKNREWRPIGAPEDHADETHPLSVEPIAEQVARIDLPDQIG</sequence>
<dbReference type="EMBL" id="CXPG01000017">
    <property type="protein sequence ID" value="CTQ32984.1"/>
    <property type="molecule type" value="Genomic_DNA"/>
</dbReference>
<dbReference type="NCBIfam" id="NF002342">
    <property type="entry name" value="PRK01305.1-3"/>
    <property type="match status" value="1"/>
</dbReference>
<keyword evidence="8" id="KW-1185">Reference proteome</keyword>
<gene>
    <name evidence="4" type="primary">bpt</name>
    <name evidence="7" type="ORF">JAN5088_01759</name>
</gene>
<name>A0A0M6XSG2_9RHOB</name>
<evidence type="ECO:0000256" key="2">
    <source>
        <dbReference type="ARBA" id="ARBA00022679"/>
    </source>
</evidence>
<dbReference type="STRING" id="282197.SAMN04488517_10770"/>
<comment type="function">
    <text evidence="4">Functions in the N-end rule pathway of protein degradation where it conjugates Leu from its aminoacyl-tRNA to the N-termini of proteins containing an N-terminal aspartate or glutamate.</text>
</comment>
<dbReference type="NCBIfam" id="NF002346">
    <property type="entry name" value="PRK01305.2-3"/>
    <property type="match status" value="1"/>
</dbReference>
<dbReference type="AlphaFoldDB" id="A0A0M6XSG2"/>
<dbReference type="OrthoDB" id="9782022at2"/>
<dbReference type="Proteomes" id="UP000048908">
    <property type="component" value="Unassembled WGS sequence"/>
</dbReference>
<evidence type="ECO:0000256" key="3">
    <source>
        <dbReference type="ARBA" id="ARBA00023315"/>
    </source>
</evidence>
<protein>
    <recommendedName>
        <fullName evidence="4">Aspartate/glutamate leucyltransferase</fullName>
        <ecNumber evidence="4">2.3.2.29</ecNumber>
    </recommendedName>
</protein>
<comment type="similarity">
    <text evidence="4">Belongs to the R-transferase family. Bpt subfamily.</text>
</comment>
<dbReference type="GO" id="GO:0004057">
    <property type="term" value="F:arginyl-tRNA--protein transferase activity"/>
    <property type="evidence" value="ECO:0007669"/>
    <property type="project" value="InterPro"/>
</dbReference>
<dbReference type="InterPro" id="IPR007471">
    <property type="entry name" value="N-end_Aminoacyl_Trfase_N"/>
</dbReference>
<feature type="domain" description="N-end aminoacyl transferase N-terminal" evidence="5">
    <location>
        <begin position="17"/>
        <end position="87"/>
    </location>
</feature>
<keyword evidence="3 4" id="KW-0012">Acyltransferase</keyword>
<evidence type="ECO:0000313" key="8">
    <source>
        <dbReference type="Proteomes" id="UP000048908"/>
    </source>
</evidence>
<accession>A0A0M6XSG2</accession>
<comment type="catalytic activity">
    <reaction evidence="4">
        <text>N-terminal L-aspartyl-[protein] + L-leucyl-tRNA(Leu) = N-terminal L-leucyl-L-aspartyl-[protein] + tRNA(Leu) + H(+)</text>
        <dbReference type="Rhea" id="RHEA:50420"/>
        <dbReference type="Rhea" id="RHEA-COMP:9613"/>
        <dbReference type="Rhea" id="RHEA-COMP:9622"/>
        <dbReference type="Rhea" id="RHEA-COMP:12669"/>
        <dbReference type="Rhea" id="RHEA-COMP:12674"/>
        <dbReference type="ChEBI" id="CHEBI:15378"/>
        <dbReference type="ChEBI" id="CHEBI:64720"/>
        <dbReference type="ChEBI" id="CHEBI:78442"/>
        <dbReference type="ChEBI" id="CHEBI:78494"/>
        <dbReference type="ChEBI" id="CHEBI:133042"/>
        <dbReference type="EC" id="2.3.2.29"/>
    </reaction>
</comment>
<keyword evidence="1 4" id="KW-0963">Cytoplasm</keyword>